<reference evidence="2 3" key="1">
    <citation type="journal article" date="2017" name="Curr. Biol.">
        <title>Genome architecture and evolution of a unichromosomal asexual nematode.</title>
        <authorList>
            <person name="Fradin H."/>
            <person name="Zegar C."/>
            <person name="Gutwein M."/>
            <person name="Lucas J."/>
            <person name="Kovtun M."/>
            <person name="Corcoran D."/>
            <person name="Baugh L.R."/>
            <person name="Kiontke K."/>
            <person name="Gunsalus K."/>
            <person name="Fitch D.H."/>
            <person name="Piano F."/>
        </authorList>
    </citation>
    <scope>NUCLEOTIDE SEQUENCE [LARGE SCALE GENOMIC DNA]</scope>
    <source>
        <strain evidence="2">PF1309</strain>
    </source>
</reference>
<dbReference type="Proteomes" id="UP000218231">
    <property type="component" value="Unassembled WGS sequence"/>
</dbReference>
<dbReference type="EMBL" id="LIAE01010151">
    <property type="protein sequence ID" value="PAV66165.1"/>
    <property type="molecule type" value="Genomic_DNA"/>
</dbReference>
<sequence>MQPALRTLPRLGAQPQQRHRSGGERQGQSEPRGARPILALQRIDFMKLRARQPFRSPGIDRCRRRLRSPASGGKATQTGDQGGRVGHICSCNVPDIESPSRNRVRKSQDGACGPAQSPLVDAPHPAGGSNEQPAQAPERA</sequence>
<proteinExistence type="predicted"/>
<feature type="region of interest" description="Disordered" evidence="1">
    <location>
        <begin position="51"/>
        <end position="140"/>
    </location>
</feature>
<name>A0A2A2JWT2_9BILA</name>
<dbReference type="AlphaFoldDB" id="A0A2A2JWT2"/>
<keyword evidence="3" id="KW-1185">Reference proteome</keyword>
<protein>
    <submittedName>
        <fullName evidence="2">Uncharacterized protein</fullName>
    </submittedName>
</protein>
<evidence type="ECO:0000313" key="3">
    <source>
        <dbReference type="Proteomes" id="UP000218231"/>
    </source>
</evidence>
<evidence type="ECO:0000313" key="2">
    <source>
        <dbReference type="EMBL" id="PAV66165.1"/>
    </source>
</evidence>
<organism evidence="2 3">
    <name type="scientific">Diploscapter pachys</name>
    <dbReference type="NCBI Taxonomy" id="2018661"/>
    <lineage>
        <taxon>Eukaryota</taxon>
        <taxon>Metazoa</taxon>
        <taxon>Ecdysozoa</taxon>
        <taxon>Nematoda</taxon>
        <taxon>Chromadorea</taxon>
        <taxon>Rhabditida</taxon>
        <taxon>Rhabditina</taxon>
        <taxon>Rhabditomorpha</taxon>
        <taxon>Rhabditoidea</taxon>
        <taxon>Rhabditidae</taxon>
        <taxon>Diploscapter</taxon>
    </lineage>
</organism>
<gene>
    <name evidence="2" type="ORF">WR25_10135</name>
</gene>
<feature type="region of interest" description="Disordered" evidence="1">
    <location>
        <begin position="1"/>
        <end position="38"/>
    </location>
</feature>
<comment type="caution">
    <text evidence="2">The sequence shown here is derived from an EMBL/GenBank/DDBJ whole genome shotgun (WGS) entry which is preliminary data.</text>
</comment>
<evidence type="ECO:0000256" key="1">
    <source>
        <dbReference type="SAM" id="MobiDB-lite"/>
    </source>
</evidence>
<accession>A0A2A2JWT2</accession>